<comment type="caution">
    <text evidence="5">The sequence shown here is derived from an EMBL/GenBank/DDBJ whole genome shotgun (WGS) entry which is preliminary data.</text>
</comment>
<name>A0A7X2LZB5_9BACI</name>
<evidence type="ECO:0000313" key="6">
    <source>
        <dbReference type="Proteomes" id="UP000448867"/>
    </source>
</evidence>
<sequence length="330" mass="36259">MNKVTWGILSTAHIARTQFIPAIGRAENAEVAGISSRGSKVHAAASELSIAKAYESYEELLEDSDIQAVYIPLPNSLHSEWVAKAAKSGKHVLCEKPLALNTEEALSMFQVCREADVQLMEAFMYQFHPQHKRVREIILSGEIGEVKIFKSSHSFYLANRDSDIRMVKEMGGGSLYDVGCYSIHAMRTILNEEPVRVNVIADIDSESQVDLSAYGIVKMESGITGMFDCSFDAAGRNEYEVIGTEGTIKVPYAFRPDINGNIGHVIVEKPGSVRTEKIAGDIYRAEVEIFSEAILSGKGVSHLEASTIQNMKVIDACYESIEKGSSVEVQ</sequence>
<dbReference type="InterPro" id="IPR000683">
    <property type="entry name" value="Gfo/Idh/MocA-like_OxRdtase_N"/>
</dbReference>
<accession>A0A7X2LZB5</accession>
<dbReference type="InterPro" id="IPR050984">
    <property type="entry name" value="Gfo/Idh/MocA_domain"/>
</dbReference>
<dbReference type="Proteomes" id="UP000448867">
    <property type="component" value="Unassembled WGS sequence"/>
</dbReference>
<dbReference type="AlphaFoldDB" id="A0A7X2LZB5"/>
<dbReference type="PANTHER" id="PTHR22604">
    <property type="entry name" value="OXIDOREDUCTASES"/>
    <property type="match status" value="1"/>
</dbReference>
<keyword evidence="2" id="KW-0560">Oxidoreductase</keyword>
<gene>
    <name evidence="5" type="ORF">GJU40_06200</name>
</gene>
<dbReference type="OrthoDB" id="9815825at2"/>
<dbReference type="Pfam" id="PF22725">
    <property type="entry name" value="GFO_IDH_MocA_C3"/>
    <property type="match status" value="1"/>
</dbReference>
<comment type="similarity">
    <text evidence="1">Belongs to the Gfo/Idh/MocA family.</text>
</comment>
<reference evidence="5 6" key="1">
    <citation type="submission" date="2019-11" db="EMBL/GenBank/DDBJ databases">
        <title>Bacillus lacus genome.</title>
        <authorList>
            <person name="Allen C.J."/>
            <person name="Newman J.D."/>
        </authorList>
    </citation>
    <scope>NUCLEOTIDE SEQUENCE [LARGE SCALE GENOMIC DNA]</scope>
    <source>
        <strain evidence="5 6">KCTC 33946</strain>
    </source>
</reference>
<dbReference type="RefSeq" id="WP_154306904.1">
    <property type="nucleotide sequence ID" value="NZ_WKKI01000007.1"/>
</dbReference>
<evidence type="ECO:0000313" key="5">
    <source>
        <dbReference type="EMBL" id="MRX71767.1"/>
    </source>
</evidence>
<dbReference type="SUPFAM" id="SSF51735">
    <property type="entry name" value="NAD(P)-binding Rossmann-fold domains"/>
    <property type="match status" value="1"/>
</dbReference>
<feature type="domain" description="Gfo/Idh/MocA-like oxidoreductase N-terminal" evidence="3">
    <location>
        <begin position="16"/>
        <end position="122"/>
    </location>
</feature>
<dbReference type="Gene3D" id="3.40.50.720">
    <property type="entry name" value="NAD(P)-binding Rossmann-like Domain"/>
    <property type="match status" value="1"/>
</dbReference>
<dbReference type="GO" id="GO:0000166">
    <property type="term" value="F:nucleotide binding"/>
    <property type="evidence" value="ECO:0007669"/>
    <property type="project" value="InterPro"/>
</dbReference>
<feature type="domain" description="GFO/IDH/MocA-like oxidoreductase" evidence="4">
    <location>
        <begin position="132"/>
        <end position="248"/>
    </location>
</feature>
<dbReference type="PANTHER" id="PTHR22604:SF105">
    <property type="entry name" value="TRANS-1,2-DIHYDROBENZENE-1,2-DIOL DEHYDROGENASE"/>
    <property type="match status" value="1"/>
</dbReference>
<evidence type="ECO:0000256" key="1">
    <source>
        <dbReference type="ARBA" id="ARBA00010928"/>
    </source>
</evidence>
<dbReference type="Gene3D" id="3.30.360.10">
    <property type="entry name" value="Dihydrodipicolinate Reductase, domain 2"/>
    <property type="match status" value="1"/>
</dbReference>
<dbReference type="GO" id="GO:0016491">
    <property type="term" value="F:oxidoreductase activity"/>
    <property type="evidence" value="ECO:0007669"/>
    <property type="project" value="UniProtKB-KW"/>
</dbReference>
<organism evidence="5 6">
    <name type="scientific">Metabacillus lacus</name>
    <dbReference type="NCBI Taxonomy" id="1983721"/>
    <lineage>
        <taxon>Bacteria</taxon>
        <taxon>Bacillati</taxon>
        <taxon>Bacillota</taxon>
        <taxon>Bacilli</taxon>
        <taxon>Bacillales</taxon>
        <taxon>Bacillaceae</taxon>
        <taxon>Metabacillus</taxon>
    </lineage>
</organism>
<proteinExistence type="inferred from homology"/>
<evidence type="ECO:0000259" key="4">
    <source>
        <dbReference type="Pfam" id="PF22725"/>
    </source>
</evidence>
<dbReference type="InterPro" id="IPR036291">
    <property type="entry name" value="NAD(P)-bd_dom_sf"/>
</dbReference>
<evidence type="ECO:0000256" key="2">
    <source>
        <dbReference type="ARBA" id="ARBA00023002"/>
    </source>
</evidence>
<dbReference type="Pfam" id="PF01408">
    <property type="entry name" value="GFO_IDH_MocA"/>
    <property type="match status" value="1"/>
</dbReference>
<dbReference type="InterPro" id="IPR055170">
    <property type="entry name" value="GFO_IDH_MocA-like_dom"/>
</dbReference>
<evidence type="ECO:0000259" key="3">
    <source>
        <dbReference type="Pfam" id="PF01408"/>
    </source>
</evidence>
<dbReference type="SUPFAM" id="SSF55347">
    <property type="entry name" value="Glyceraldehyde-3-phosphate dehydrogenase-like, C-terminal domain"/>
    <property type="match status" value="1"/>
</dbReference>
<keyword evidence="6" id="KW-1185">Reference proteome</keyword>
<dbReference type="EMBL" id="WKKI01000007">
    <property type="protein sequence ID" value="MRX71767.1"/>
    <property type="molecule type" value="Genomic_DNA"/>
</dbReference>
<protein>
    <submittedName>
        <fullName evidence="5">Gfo/Idh/MocA family oxidoreductase</fullName>
    </submittedName>
</protein>